<dbReference type="OMA" id="CWQGSDN"/>
<dbReference type="SMART" id="SM00112">
    <property type="entry name" value="CA"/>
    <property type="match status" value="2"/>
</dbReference>
<keyword evidence="6" id="KW-0130">Cell adhesion</keyword>
<dbReference type="GO" id="GO:0007156">
    <property type="term" value="P:homophilic cell adhesion via plasma membrane adhesion molecules"/>
    <property type="evidence" value="ECO:0007669"/>
    <property type="project" value="InterPro"/>
</dbReference>
<dbReference type="SUPFAM" id="SSF49313">
    <property type="entry name" value="Cadherin-like"/>
    <property type="match status" value="2"/>
</dbReference>
<dbReference type="Gene3D" id="2.60.120.200">
    <property type="match status" value="1"/>
</dbReference>
<keyword evidence="21" id="KW-1185">Reference proteome</keyword>
<gene>
    <name evidence="19" type="ORF">CAPTEDRAFT_181561</name>
</gene>
<evidence type="ECO:0000256" key="11">
    <source>
        <dbReference type="ARBA" id="ARBA00023257"/>
    </source>
</evidence>
<feature type="domain" description="Cadherin" evidence="18">
    <location>
        <begin position="28"/>
        <end position="143"/>
    </location>
</feature>
<dbReference type="PANTHER" id="PTHR14139">
    <property type="entry name" value="CALSYNTENIN"/>
    <property type="match status" value="1"/>
</dbReference>
<evidence type="ECO:0000256" key="3">
    <source>
        <dbReference type="ARBA" id="ARBA00022729"/>
    </source>
</evidence>
<evidence type="ECO:0000256" key="2">
    <source>
        <dbReference type="ARBA" id="ARBA00022692"/>
    </source>
</evidence>
<comment type="subcellular location">
    <subcellularLocation>
        <location evidence="12">Postsynaptic cell membrane</location>
        <topology evidence="12">Single-pass type I membrane protein</topology>
    </subcellularLocation>
</comment>
<dbReference type="PANTHER" id="PTHR14139:SF2">
    <property type="entry name" value="CALSYNTENIN-1"/>
    <property type="match status" value="1"/>
</dbReference>
<evidence type="ECO:0000256" key="6">
    <source>
        <dbReference type="ARBA" id="ARBA00022889"/>
    </source>
</evidence>
<reference evidence="21" key="1">
    <citation type="submission" date="2012-12" db="EMBL/GenBank/DDBJ databases">
        <authorList>
            <person name="Hellsten U."/>
            <person name="Grimwood J."/>
            <person name="Chapman J.A."/>
            <person name="Shapiro H."/>
            <person name="Aerts A."/>
            <person name="Otillar R.P."/>
            <person name="Terry A.Y."/>
            <person name="Boore J.L."/>
            <person name="Simakov O."/>
            <person name="Marletaz F."/>
            <person name="Cho S.-J."/>
            <person name="Edsinger-Gonzales E."/>
            <person name="Havlak P."/>
            <person name="Kuo D.-H."/>
            <person name="Larsson T."/>
            <person name="Lv J."/>
            <person name="Arendt D."/>
            <person name="Savage R."/>
            <person name="Osoegawa K."/>
            <person name="de Jong P."/>
            <person name="Lindberg D.R."/>
            <person name="Seaver E.C."/>
            <person name="Weisblat D.A."/>
            <person name="Putnam N.H."/>
            <person name="Grigoriev I.V."/>
            <person name="Rokhsar D.S."/>
        </authorList>
    </citation>
    <scope>NUCLEOTIDE SEQUENCE</scope>
    <source>
        <strain evidence="21">I ESC-2004</strain>
    </source>
</reference>
<dbReference type="InterPro" id="IPR002126">
    <property type="entry name" value="Cadherin-like_dom"/>
</dbReference>
<evidence type="ECO:0000256" key="15">
    <source>
        <dbReference type="SAM" id="MobiDB-lite"/>
    </source>
</evidence>
<accession>R7UQC1</accession>
<evidence type="ECO:0000256" key="8">
    <source>
        <dbReference type="ARBA" id="ARBA00023018"/>
    </source>
</evidence>
<evidence type="ECO:0000256" key="7">
    <source>
        <dbReference type="ARBA" id="ARBA00022989"/>
    </source>
</evidence>
<dbReference type="OrthoDB" id="10012272at2759"/>
<keyword evidence="2 16" id="KW-0812">Transmembrane</keyword>
<dbReference type="FunCoup" id="R7UQC1">
    <property type="interactions" value="228"/>
</dbReference>
<evidence type="ECO:0000256" key="16">
    <source>
        <dbReference type="SAM" id="Phobius"/>
    </source>
</evidence>
<reference evidence="19 21" key="2">
    <citation type="journal article" date="2013" name="Nature">
        <title>Insights into bilaterian evolution from three spiralian genomes.</title>
        <authorList>
            <person name="Simakov O."/>
            <person name="Marletaz F."/>
            <person name="Cho S.J."/>
            <person name="Edsinger-Gonzales E."/>
            <person name="Havlak P."/>
            <person name="Hellsten U."/>
            <person name="Kuo D.H."/>
            <person name="Larsson T."/>
            <person name="Lv J."/>
            <person name="Arendt D."/>
            <person name="Savage R."/>
            <person name="Osoegawa K."/>
            <person name="de Jong P."/>
            <person name="Grimwood J."/>
            <person name="Chapman J.A."/>
            <person name="Shapiro H."/>
            <person name="Aerts A."/>
            <person name="Otillar R.P."/>
            <person name="Terry A.Y."/>
            <person name="Boore J.L."/>
            <person name="Grigoriev I.V."/>
            <person name="Lindberg D.R."/>
            <person name="Seaver E.C."/>
            <person name="Weisblat D.A."/>
            <person name="Putnam N.H."/>
            <person name="Rokhsar D.S."/>
        </authorList>
    </citation>
    <scope>NUCLEOTIDE SEQUENCE</scope>
    <source>
        <strain evidence="19 21">I ESC-2004</strain>
    </source>
</reference>
<evidence type="ECO:0000256" key="1">
    <source>
        <dbReference type="ARBA" id="ARBA00022475"/>
    </source>
</evidence>
<evidence type="ECO:0000256" key="14">
    <source>
        <dbReference type="PROSITE-ProRule" id="PRU00043"/>
    </source>
</evidence>
<keyword evidence="11" id="KW-0628">Postsynaptic cell membrane</keyword>
<dbReference type="PROSITE" id="PS50268">
    <property type="entry name" value="CADHERIN_2"/>
    <property type="match status" value="2"/>
</dbReference>
<keyword evidence="7 16" id="KW-1133">Transmembrane helix</keyword>
<dbReference type="CDD" id="cd11304">
    <property type="entry name" value="Cadherin_repeat"/>
    <property type="match status" value="2"/>
</dbReference>
<comment type="similarity">
    <text evidence="13">Belongs to the calsyntenin family.</text>
</comment>
<dbReference type="Proteomes" id="UP000014760">
    <property type="component" value="Unassembled WGS sequence"/>
</dbReference>
<evidence type="ECO:0000256" key="4">
    <source>
        <dbReference type="ARBA" id="ARBA00022737"/>
    </source>
</evidence>
<evidence type="ECO:0000256" key="5">
    <source>
        <dbReference type="ARBA" id="ARBA00022837"/>
    </source>
</evidence>
<dbReference type="GO" id="GO:0051965">
    <property type="term" value="P:positive regulation of synapse assembly"/>
    <property type="evidence" value="ECO:0007669"/>
    <property type="project" value="TreeGrafter"/>
</dbReference>
<dbReference type="Pfam" id="PF19699">
    <property type="entry name" value="CLSTN_C"/>
    <property type="match status" value="2"/>
</dbReference>
<feature type="chain" id="PRO_5008788257" description="Cadherin domain-containing protein" evidence="17">
    <location>
        <begin position="24"/>
        <end position="912"/>
    </location>
</feature>
<proteinExistence type="inferred from homology"/>
<feature type="domain" description="Cadherin" evidence="18">
    <location>
        <begin position="144"/>
        <end position="243"/>
    </location>
</feature>
<evidence type="ECO:0000256" key="12">
    <source>
        <dbReference type="ARBA" id="ARBA00035006"/>
    </source>
</evidence>
<organism evidence="19">
    <name type="scientific">Capitella teleta</name>
    <name type="common">Polychaete worm</name>
    <dbReference type="NCBI Taxonomy" id="283909"/>
    <lineage>
        <taxon>Eukaryota</taxon>
        <taxon>Metazoa</taxon>
        <taxon>Spiralia</taxon>
        <taxon>Lophotrochozoa</taxon>
        <taxon>Annelida</taxon>
        <taxon>Polychaeta</taxon>
        <taxon>Sedentaria</taxon>
        <taxon>Scolecida</taxon>
        <taxon>Capitellidae</taxon>
        <taxon>Capitella</taxon>
    </lineage>
</organism>
<dbReference type="InterPro" id="IPR013320">
    <property type="entry name" value="ConA-like_dom_sf"/>
</dbReference>
<dbReference type="EnsemblMetazoa" id="CapteT181561">
    <property type="protein sequence ID" value="CapteP181561"/>
    <property type="gene ID" value="CapteG181561"/>
</dbReference>
<dbReference type="InterPro" id="IPR045588">
    <property type="entry name" value="CLSTN_C"/>
</dbReference>
<keyword evidence="5 14" id="KW-0106">Calcium</keyword>
<evidence type="ECO:0000259" key="18">
    <source>
        <dbReference type="PROSITE" id="PS50268"/>
    </source>
</evidence>
<keyword evidence="1" id="KW-1003">Cell membrane</keyword>
<dbReference type="GO" id="GO:0009986">
    <property type="term" value="C:cell surface"/>
    <property type="evidence" value="ECO:0007669"/>
    <property type="project" value="TreeGrafter"/>
</dbReference>
<dbReference type="GO" id="GO:0005509">
    <property type="term" value="F:calcium ion binding"/>
    <property type="evidence" value="ECO:0007669"/>
    <property type="project" value="UniProtKB-UniRule"/>
</dbReference>
<feature type="region of interest" description="Disordered" evidence="15">
    <location>
        <begin position="862"/>
        <end position="900"/>
    </location>
</feature>
<sequence>MNLGLSIISLFVVILLGSTVSWAERDFKGRVYHGTVSEDIEEDGEVSLDQELIVHDKSMLVGEEICGYTLYKSHSEMPFKVILLDRSSGLAKIVLARGYQLNYERRHRYSFQVAAHDCVTGTHTGREWVYIEVKDVNEHSPVFTQSSYIVNVPEKQMVSNILTLEATDQDTSDLFHRICSYYLLTADVPFAVSKEGVLSNTEPLDYSFHHNYILAVQAEDCGGKQSERAMVNIEVVQTCLPSWKGVEESVVYPAGTGQKTLLPDAHLDLCDNPSCVPQQVTATVNLVTSHIGKGCDRDTYSILSQRKLCGASEGSVDLLLGQTSDSALPTDDGKEGDQIFALDGKSNAMEIPITRMDPNLGEHFTISTWMKHEESKRNSGRKENILCHSDGENMNRHHYSLFVHNCRLVLLMRQEPGEGIDMNKFKPAEWRWKIPQVCDGQWHLYAVSVDFPEVRLYIDGKLSVDAKTNPEVIDDWPLHKAKSVHYTKLVVGACWQGGEQHLDQYFEGYLAGLSILKGQTESDRVLQCLSNCKEKLDFHAMSEMETGMSISLNSEMTEIVISGHNIDEVEKLLHRVGYINSRLFPTPGYRTLSLSTQVQCLDGAVNIEDVNTTILVQQAEQPIISITGPEKQPLAEEALLHGHAVLGKISVVKEHYLDSCLVSIDAILTPDAEHFNYPTNLIAQLGLKVSEMEDSLQIAGADTISNYEAVLRQIKYVNRHPEDLNERTFTVKCTELNGRFVSNELVIKVSVIHVNHDRKIVPQAHSSNRIVMQPVNKYEEMNAKQFVQQGASAGSTSVGVVVIIVVCVGFLLFMIVLGVMRIRSSHQRGGGRDVQMTEGQEMEWDNSALTITVNPMDQETAYDEEHDDVNGSDSEDDDGSDFHEEIDSSDEEVPEVKVKDRELEWDDSTLTF</sequence>
<dbReference type="PRINTS" id="PR00205">
    <property type="entry name" value="CADHERIN"/>
</dbReference>
<dbReference type="GO" id="GO:0045211">
    <property type="term" value="C:postsynaptic membrane"/>
    <property type="evidence" value="ECO:0007669"/>
    <property type="project" value="UniProtKB-SubCell"/>
</dbReference>
<evidence type="ECO:0000313" key="21">
    <source>
        <dbReference type="Proteomes" id="UP000014760"/>
    </source>
</evidence>
<dbReference type="AlphaFoldDB" id="R7UQC1"/>
<feature type="signal peptide" evidence="17">
    <location>
        <begin position="1"/>
        <end position="23"/>
    </location>
</feature>
<dbReference type="STRING" id="283909.R7UQC1"/>
<reference evidence="20" key="3">
    <citation type="submission" date="2015-06" db="UniProtKB">
        <authorList>
            <consortium name="EnsemblMetazoa"/>
        </authorList>
    </citation>
    <scope>IDENTIFICATION</scope>
</reference>
<feature type="transmembrane region" description="Helical" evidence="16">
    <location>
        <begin position="798"/>
        <end position="819"/>
    </location>
</feature>
<keyword evidence="9 16" id="KW-0472">Membrane</keyword>
<dbReference type="InterPro" id="IPR015919">
    <property type="entry name" value="Cadherin-like_sf"/>
</dbReference>
<dbReference type="GO" id="GO:0050806">
    <property type="term" value="P:positive regulation of synaptic transmission"/>
    <property type="evidence" value="ECO:0007669"/>
    <property type="project" value="TreeGrafter"/>
</dbReference>
<evidence type="ECO:0000256" key="9">
    <source>
        <dbReference type="ARBA" id="ARBA00023136"/>
    </source>
</evidence>
<evidence type="ECO:0000256" key="17">
    <source>
        <dbReference type="SAM" id="SignalP"/>
    </source>
</evidence>
<dbReference type="SUPFAM" id="SSF49899">
    <property type="entry name" value="Concanavalin A-like lectins/glucanases"/>
    <property type="match status" value="1"/>
</dbReference>
<dbReference type="EMBL" id="KB300949">
    <property type="protein sequence ID" value="ELU06122.1"/>
    <property type="molecule type" value="Genomic_DNA"/>
</dbReference>
<evidence type="ECO:0000313" key="20">
    <source>
        <dbReference type="EnsemblMetazoa" id="CapteP181561"/>
    </source>
</evidence>
<name>R7UQC1_CAPTE</name>
<keyword evidence="3 17" id="KW-0732">Signal</keyword>
<evidence type="ECO:0000313" key="19">
    <source>
        <dbReference type="EMBL" id="ELU06122.1"/>
    </source>
</evidence>
<keyword evidence="10" id="KW-0325">Glycoprotein</keyword>
<dbReference type="Gene3D" id="2.60.40.60">
    <property type="entry name" value="Cadherins"/>
    <property type="match status" value="2"/>
</dbReference>
<dbReference type="FunFam" id="2.60.40.60:FF:000025">
    <property type="entry name" value="Calsyntenin 1"/>
    <property type="match status" value="1"/>
</dbReference>
<dbReference type="EMBL" id="AMQN01001250">
    <property type="status" value="NOT_ANNOTATED_CDS"/>
    <property type="molecule type" value="Genomic_DNA"/>
</dbReference>
<keyword evidence="4" id="KW-0677">Repeat</keyword>
<protein>
    <recommendedName>
        <fullName evidence="18">Cadherin domain-containing protein</fullName>
    </recommendedName>
</protein>
<dbReference type="HOGENOM" id="CLU_008904_0_0_1"/>
<evidence type="ECO:0000256" key="10">
    <source>
        <dbReference type="ARBA" id="ARBA00023180"/>
    </source>
</evidence>
<keyword evidence="8" id="KW-0770">Synapse</keyword>
<evidence type="ECO:0000256" key="13">
    <source>
        <dbReference type="ARBA" id="ARBA00035015"/>
    </source>
</evidence>